<feature type="region of interest" description="Disordered" evidence="2">
    <location>
        <begin position="1"/>
        <end position="78"/>
    </location>
</feature>
<evidence type="ECO:0000313" key="4">
    <source>
        <dbReference type="Proteomes" id="UP001314263"/>
    </source>
</evidence>
<dbReference type="EMBL" id="CAUYUE010000011">
    <property type="protein sequence ID" value="CAK0784635.1"/>
    <property type="molecule type" value="Genomic_DNA"/>
</dbReference>
<feature type="compositionally biased region" description="Polar residues" evidence="2">
    <location>
        <begin position="230"/>
        <end position="240"/>
    </location>
</feature>
<gene>
    <name evidence="3" type="ORF">CVIRNUC_007839</name>
</gene>
<dbReference type="Pfam" id="PF04520">
    <property type="entry name" value="Senescence_reg"/>
    <property type="match status" value="1"/>
</dbReference>
<feature type="region of interest" description="Disordered" evidence="2">
    <location>
        <begin position="216"/>
        <end position="259"/>
    </location>
</feature>
<evidence type="ECO:0000313" key="3">
    <source>
        <dbReference type="EMBL" id="CAK0784635.1"/>
    </source>
</evidence>
<comment type="similarity">
    <text evidence="1">Belongs to the senescence regulator S40 family.</text>
</comment>
<name>A0AAV1IEF9_9CHLO</name>
<dbReference type="Proteomes" id="UP001314263">
    <property type="component" value="Unassembled WGS sequence"/>
</dbReference>
<comment type="caution">
    <text evidence="3">The sequence shown here is derived from an EMBL/GenBank/DDBJ whole genome shotgun (WGS) entry which is preliminary data.</text>
</comment>
<keyword evidence="4" id="KW-1185">Reference proteome</keyword>
<organism evidence="3 4">
    <name type="scientific">Coccomyxa viridis</name>
    <dbReference type="NCBI Taxonomy" id="1274662"/>
    <lineage>
        <taxon>Eukaryota</taxon>
        <taxon>Viridiplantae</taxon>
        <taxon>Chlorophyta</taxon>
        <taxon>core chlorophytes</taxon>
        <taxon>Trebouxiophyceae</taxon>
        <taxon>Trebouxiophyceae incertae sedis</taxon>
        <taxon>Coccomyxaceae</taxon>
        <taxon>Coccomyxa</taxon>
    </lineage>
</organism>
<reference evidence="3 4" key="1">
    <citation type="submission" date="2023-10" db="EMBL/GenBank/DDBJ databases">
        <authorList>
            <person name="Maclean D."/>
            <person name="Macfadyen A."/>
        </authorList>
    </citation>
    <scope>NUCLEOTIDE SEQUENCE [LARGE SCALE GENOMIC DNA]</scope>
</reference>
<evidence type="ECO:0000256" key="2">
    <source>
        <dbReference type="SAM" id="MobiDB-lite"/>
    </source>
</evidence>
<sequence length="259" mass="27310">MAAAVHDGRSADILELQEQDVWENEGQGPSLSTGGSNHVSVVMRQPGSDSSSESDYDEQLAKKSKQRSSYHGSEPDSAVPAAVAVSNMASSMQPVPMRRTASVPPDDAASAAKLGTSMPINIPMMPGRSNPLTSEGNENLDVDFVPPHIMEQQKEAKLCAAGQSIVGMSPSTSLKRDRLMHRNAILRRTGFLEGTSIKGSIAEVLDPIKESKESVAIDVRSGGTTGQGMGSPSQSASTSLPREKHSMLSQALGTSISPR</sequence>
<evidence type="ECO:0000256" key="1">
    <source>
        <dbReference type="ARBA" id="ARBA00034773"/>
    </source>
</evidence>
<feature type="compositionally biased region" description="Polar residues" evidence="2">
    <location>
        <begin position="247"/>
        <end position="259"/>
    </location>
</feature>
<accession>A0AAV1IEF9</accession>
<dbReference type="GO" id="GO:0010150">
    <property type="term" value="P:leaf senescence"/>
    <property type="evidence" value="ECO:0007669"/>
    <property type="project" value="UniProtKB-ARBA"/>
</dbReference>
<feature type="compositionally biased region" description="Polar residues" evidence="2">
    <location>
        <begin position="27"/>
        <end position="39"/>
    </location>
</feature>
<feature type="compositionally biased region" description="Basic and acidic residues" evidence="2">
    <location>
        <begin position="1"/>
        <end position="12"/>
    </location>
</feature>
<proteinExistence type="inferred from homology"/>
<protein>
    <submittedName>
        <fullName evidence="3">Uncharacterized protein</fullName>
    </submittedName>
</protein>
<dbReference type="AlphaFoldDB" id="A0AAV1IEF9"/>
<dbReference type="InterPro" id="IPR007608">
    <property type="entry name" value="Senescence_reg_S40"/>
</dbReference>